<evidence type="ECO:0000256" key="1">
    <source>
        <dbReference type="SAM" id="MobiDB-lite"/>
    </source>
</evidence>
<proteinExistence type="predicted"/>
<feature type="compositionally biased region" description="Polar residues" evidence="1">
    <location>
        <begin position="364"/>
        <end position="380"/>
    </location>
</feature>
<gene>
    <name evidence="2" type="ORF">QVE165_LOCUS25327</name>
</gene>
<dbReference type="InterPro" id="IPR027968">
    <property type="entry name" value="JHY"/>
</dbReference>
<evidence type="ECO:0000313" key="3">
    <source>
        <dbReference type="Proteomes" id="UP000663832"/>
    </source>
</evidence>
<protein>
    <submittedName>
        <fullName evidence="2">Uncharacterized protein</fullName>
    </submittedName>
</protein>
<comment type="caution">
    <text evidence="2">The sequence shown here is derived from an EMBL/GenBank/DDBJ whole genome shotgun (WGS) entry which is preliminary data.</text>
</comment>
<dbReference type="Proteomes" id="UP000663832">
    <property type="component" value="Unassembled WGS sequence"/>
</dbReference>
<keyword evidence="3" id="KW-1185">Reference proteome</keyword>
<reference evidence="2" key="1">
    <citation type="submission" date="2021-02" db="EMBL/GenBank/DDBJ databases">
        <authorList>
            <person name="Nowell W R."/>
        </authorList>
    </citation>
    <scope>NUCLEOTIDE SEQUENCE</scope>
</reference>
<evidence type="ECO:0000313" key="2">
    <source>
        <dbReference type="EMBL" id="CAF1192432.1"/>
    </source>
</evidence>
<dbReference type="OrthoDB" id="10015979at2759"/>
<feature type="region of interest" description="Disordered" evidence="1">
    <location>
        <begin position="219"/>
        <end position="262"/>
    </location>
</feature>
<feature type="compositionally biased region" description="Polar residues" evidence="1">
    <location>
        <begin position="219"/>
        <end position="253"/>
    </location>
</feature>
<feature type="region of interest" description="Disordered" evidence="1">
    <location>
        <begin position="363"/>
        <end position="383"/>
    </location>
</feature>
<dbReference type="EMBL" id="CAJNOM010000183">
    <property type="protein sequence ID" value="CAF1192432.1"/>
    <property type="molecule type" value="Genomic_DNA"/>
</dbReference>
<organism evidence="2 3">
    <name type="scientific">Adineta steineri</name>
    <dbReference type="NCBI Taxonomy" id="433720"/>
    <lineage>
        <taxon>Eukaryota</taxon>
        <taxon>Metazoa</taxon>
        <taxon>Spiralia</taxon>
        <taxon>Gnathifera</taxon>
        <taxon>Rotifera</taxon>
        <taxon>Eurotatoria</taxon>
        <taxon>Bdelloidea</taxon>
        <taxon>Adinetida</taxon>
        <taxon>Adinetidae</taxon>
        <taxon>Adineta</taxon>
    </lineage>
</organism>
<dbReference type="AlphaFoldDB" id="A0A814VL79"/>
<dbReference type="Pfam" id="PF15261">
    <property type="entry name" value="JHY"/>
    <property type="match status" value="1"/>
</dbReference>
<sequence length="611" mass="70573">MDTLESEYSFLAPTWKLPPVATPSMYSQIYGTSYLSNDPDLGLDWILWKNTLYNSRYAPIHVPSAIPRSDYSTLSHYPVITPATIVPQQQNSQIPIEQRTIQSRSFNYQPPNNLYQDNTKPHNSVNLTNNQYQNNIKPHNSVNLTNNQYQNNIKPHSSINITNNEHQSRTYDSHNHQPINKIVNREITYPTNIQNNLPRPSTQKRRVQVVDYSRQTPSTSINEYMTGRNSSIPNRVPETNKTQSKSKSFISNTPRDHNEENRFGYTGNYVNVHEYLYGLSAPDPGSYVDAYRQHQRRLHDEKVNRKSVLSDYKNFAQNGGFGPAFGNTDHRAYKEKINNENRRKSYAKSLREINQIKHEEQKRLQSNYGQHSNRTPSVPKNQRAREYADTIAKPLHTKPLSSTELLSQFPVIPPISIIPLPTNIRRSSLDTISTANLLSREFDINQTRHTPSLSPTPRKKRQVRFHSFDLVRRRSSTFINSPSYNLNQTDTSTNYFHTRKSASKILDEEEYKRKKNYESFQKSSNLSRQSKLNKNKITTATNVINQTCKSSHMGTTTTTNNNSKKIILNKNIISQPSIPIPDRKLPINSRLHMAFKNKSDHNTDDNDSFHK</sequence>
<accession>A0A814VL79</accession>
<name>A0A814VL79_9BILA</name>